<name>A0A238XPV4_9BACT</name>
<evidence type="ECO:0000256" key="4">
    <source>
        <dbReference type="ARBA" id="ARBA00010441"/>
    </source>
</evidence>
<dbReference type="PIRSF" id="PIRSF000847">
    <property type="entry name" value="Phos_ph_gly_syn"/>
    <property type="match status" value="1"/>
</dbReference>
<organism evidence="20 21">
    <name type="scientific">Humidesulfovibrio mexicanus</name>
    <dbReference type="NCBI Taxonomy" id="147047"/>
    <lineage>
        <taxon>Bacteria</taxon>
        <taxon>Pseudomonadati</taxon>
        <taxon>Thermodesulfobacteriota</taxon>
        <taxon>Desulfovibrionia</taxon>
        <taxon>Desulfovibrionales</taxon>
        <taxon>Desulfovibrionaceae</taxon>
        <taxon>Humidesulfovibrio</taxon>
    </lineage>
</organism>
<evidence type="ECO:0000256" key="17">
    <source>
        <dbReference type="NCBIfam" id="TIGR00560"/>
    </source>
</evidence>
<dbReference type="GO" id="GO:0046474">
    <property type="term" value="P:glycerophospholipid biosynthetic process"/>
    <property type="evidence" value="ECO:0007669"/>
    <property type="project" value="TreeGrafter"/>
</dbReference>
<feature type="transmembrane region" description="Helical" evidence="19">
    <location>
        <begin position="33"/>
        <end position="57"/>
    </location>
</feature>
<keyword evidence="8" id="KW-0444">Lipid biosynthesis</keyword>
<dbReference type="OrthoDB" id="9796672at2"/>
<keyword evidence="13 19" id="KW-0472">Membrane</keyword>
<evidence type="ECO:0000256" key="16">
    <source>
        <dbReference type="ARBA" id="ARBA00048586"/>
    </source>
</evidence>
<dbReference type="GO" id="GO:0008444">
    <property type="term" value="F:CDP-diacylglycerol-glycerol-3-phosphate 3-phosphatidyltransferase activity"/>
    <property type="evidence" value="ECO:0007669"/>
    <property type="project" value="UniProtKB-UniRule"/>
</dbReference>
<evidence type="ECO:0000256" key="6">
    <source>
        <dbReference type="ARBA" id="ARBA00014944"/>
    </source>
</evidence>
<protein>
    <recommendedName>
        <fullName evidence="6 17">CDP-diacylglycerol--glycerol-3-phosphate 3-phosphatidyltransferase</fullName>
        <ecNumber evidence="5 17">2.7.8.5</ecNumber>
    </recommendedName>
</protein>
<proteinExistence type="inferred from homology"/>
<evidence type="ECO:0000256" key="3">
    <source>
        <dbReference type="ARBA" id="ARBA00005042"/>
    </source>
</evidence>
<dbReference type="InterPro" id="IPR004570">
    <property type="entry name" value="Phosphatidylglycerol_P_synth"/>
</dbReference>
<dbReference type="InterPro" id="IPR043130">
    <property type="entry name" value="CDP-OH_PTrfase_TM_dom"/>
</dbReference>
<evidence type="ECO:0000256" key="12">
    <source>
        <dbReference type="ARBA" id="ARBA00023098"/>
    </source>
</evidence>
<dbReference type="InterPro" id="IPR000462">
    <property type="entry name" value="CDP-OH_P_trans"/>
</dbReference>
<evidence type="ECO:0000256" key="8">
    <source>
        <dbReference type="ARBA" id="ARBA00022516"/>
    </source>
</evidence>
<evidence type="ECO:0000256" key="11">
    <source>
        <dbReference type="ARBA" id="ARBA00022989"/>
    </source>
</evidence>
<dbReference type="PROSITE" id="PS00379">
    <property type="entry name" value="CDP_ALCOHOL_P_TRANSF"/>
    <property type="match status" value="1"/>
</dbReference>
<accession>A0A238XPV4</accession>
<gene>
    <name evidence="20" type="ORF">SAMN04488503_0330</name>
</gene>
<evidence type="ECO:0000256" key="7">
    <source>
        <dbReference type="ARBA" id="ARBA00022475"/>
    </source>
</evidence>
<comment type="function">
    <text evidence="1">This protein catalyzes the committed step to the synthesis of the acidic phospholipids.</text>
</comment>
<keyword evidence="21" id="KW-1185">Reference proteome</keyword>
<dbReference type="GO" id="GO:0005886">
    <property type="term" value="C:plasma membrane"/>
    <property type="evidence" value="ECO:0007669"/>
    <property type="project" value="UniProtKB-SubCell"/>
</dbReference>
<comment type="subcellular location">
    <subcellularLocation>
        <location evidence="2">Cell membrane</location>
        <topology evidence="2">Multi-pass membrane protein</topology>
    </subcellularLocation>
</comment>
<evidence type="ECO:0000256" key="10">
    <source>
        <dbReference type="ARBA" id="ARBA00022692"/>
    </source>
</evidence>
<dbReference type="Gene3D" id="1.20.120.1760">
    <property type="match status" value="1"/>
</dbReference>
<feature type="transmembrane region" description="Helical" evidence="19">
    <location>
        <begin position="155"/>
        <end position="176"/>
    </location>
</feature>
<feature type="transmembrane region" description="Helical" evidence="19">
    <location>
        <begin position="6"/>
        <end position="26"/>
    </location>
</feature>
<comment type="catalytic activity">
    <reaction evidence="16">
        <text>a CDP-1,2-diacyl-sn-glycerol + sn-glycerol 3-phosphate = a 1,2-diacyl-sn-glycero-3-phospho-(1'-sn-glycero-3'-phosphate) + CMP + H(+)</text>
        <dbReference type="Rhea" id="RHEA:12593"/>
        <dbReference type="ChEBI" id="CHEBI:15378"/>
        <dbReference type="ChEBI" id="CHEBI:57597"/>
        <dbReference type="ChEBI" id="CHEBI:58332"/>
        <dbReference type="ChEBI" id="CHEBI:60110"/>
        <dbReference type="ChEBI" id="CHEBI:60377"/>
        <dbReference type="EC" id="2.7.8.5"/>
    </reaction>
</comment>
<keyword evidence="14" id="KW-0594">Phospholipid biosynthesis</keyword>
<evidence type="ECO:0000256" key="5">
    <source>
        <dbReference type="ARBA" id="ARBA00013170"/>
    </source>
</evidence>
<keyword evidence="12" id="KW-0443">Lipid metabolism</keyword>
<comment type="similarity">
    <text evidence="4 18">Belongs to the CDP-alcohol phosphatidyltransferase class-I family.</text>
</comment>
<comment type="pathway">
    <text evidence="3">Phospholipid metabolism; phosphatidylglycerol biosynthesis; phosphatidylglycerol from CDP-diacylglycerol: step 1/2.</text>
</comment>
<reference evidence="20 21" key="1">
    <citation type="submission" date="2017-06" db="EMBL/GenBank/DDBJ databases">
        <authorList>
            <person name="Kim H.J."/>
            <person name="Triplett B.A."/>
        </authorList>
    </citation>
    <scope>NUCLEOTIDE SEQUENCE [LARGE SCALE GENOMIC DNA]</scope>
    <source>
        <strain evidence="20 21">DSM 13116</strain>
    </source>
</reference>
<evidence type="ECO:0000256" key="19">
    <source>
        <dbReference type="SAM" id="Phobius"/>
    </source>
</evidence>
<keyword evidence="10 19" id="KW-0812">Transmembrane</keyword>
<feature type="transmembrane region" description="Helical" evidence="19">
    <location>
        <begin position="131"/>
        <end position="149"/>
    </location>
</feature>
<keyword evidence="7" id="KW-1003">Cell membrane</keyword>
<evidence type="ECO:0000256" key="13">
    <source>
        <dbReference type="ARBA" id="ARBA00023136"/>
    </source>
</evidence>
<evidence type="ECO:0000256" key="2">
    <source>
        <dbReference type="ARBA" id="ARBA00004651"/>
    </source>
</evidence>
<sequence length="186" mass="20401">MTLNLANMLTLARIFAVPVIVVLLYLEQAMQTVLLAYLSAIVFALASLTDMADGYVARRQNLITNLGKFLDPLADKLLIGSVLIMLVELGWVEAWIVVVIICRELAVTGMRGVAADRGVVIAADRFGKMKTIAQSLALVPLLAHYPIFGYDPAPLGMFVLYVALGLTVFSGGNYLYNFYKNWLQAE</sequence>
<evidence type="ECO:0000256" key="18">
    <source>
        <dbReference type="RuleBase" id="RU003750"/>
    </source>
</evidence>
<dbReference type="Pfam" id="PF01066">
    <property type="entry name" value="CDP-OH_P_transf"/>
    <property type="match status" value="1"/>
</dbReference>
<dbReference type="NCBIfam" id="TIGR00560">
    <property type="entry name" value="pgsA"/>
    <property type="match status" value="1"/>
</dbReference>
<keyword evidence="15" id="KW-1208">Phospholipid metabolism</keyword>
<dbReference type="EC" id="2.7.8.5" evidence="5 17"/>
<evidence type="ECO:0000256" key="9">
    <source>
        <dbReference type="ARBA" id="ARBA00022679"/>
    </source>
</evidence>
<dbReference type="AlphaFoldDB" id="A0A238XPV4"/>
<dbReference type="FunFam" id="1.20.120.1760:FF:000004">
    <property type="entry name" value="CDP-diacylglycerol--glycerol-3-phosphate 3-phosphatidyltransferase"/>
    <property type="match status" value="1"/>
</dbReference>
<dbReference type="RefSeq" id="WP_089271049.1">
    <property type="nucleotide sequence ID" value="NZ_FZOC01000001.1"/>
</dbReference>
<dbReference type="InterPro" id="IPR050324">
    <property type="entry name" value="CDP-alcohol_PTase-I"/>
</dbReference>
<dbReference type="Proteomes" id="UP000198324">
    <property type="component" value="Unassembled WGS sequence"/>
</dbReference>
<evidence type="ECO:0000256" key="15">
    <source>
        <dbReference type="ARBA" id="ARBA00023264"/>
    </source>
</evidence>
<keyword evidence="9 18" id="KW-0808">Transferase</keyword>
<evidence type="ECO:0000256" key="1">
    <source>
        <dbReference type="ARBA" id="ARBA00003973"/>
    </source>
</evidence>
<evidence type="ECO:0000256" key="14">
    <source>
        <dbReference type="ARBA" id="ARBA00023209"/>
    </source>
</evidence>
<dbReference type="PANTHER" id="PTHR14269">
    <property type="entry name" value="CDP-DIACYLGLYCEROL--GLYCEROL-3-PHOSPHATE 3-PHOSPHATIDYLTRANSFERASE-RELATED"/>
    <property type="match status" value="1"/>
</dbReference>
<dbReference type="EMBL" id="FZOC01000001">
    <property type="protein sequence ID" value="SNR61005.1"/>
    <property type="molecule type" value="Genomic_DNA"/>
</dbReference>
<feature type="transmembrane region" description="Helical" evidence="19">
    <location>
        <begin position="77"/>
        <end position="102"/>
    </location>
</feature>
<dbReference type="PANTHER" id="PTHR14269:SF62">
    <property type="entry name" value="CDP-DIACYLGLYCEROL--GLYCEROL-3-PHOSPHATE 3-PHOSPHATIDYLTRANSFERASE 1, CHLOROPLASTIC"/>
    <property type="match status" value="1"/>
</dbReference>
<evidence type="ECO:0000313" key="20">
    <source>
        <dbReference type="EMBL" id="SNR61005.1"/>
    </source>
</evidence>
<dbReference type="InterPro" id="IPR048254">
    <property type="entry name" value="CDP_ALCOHOL_P_TRANSF_CS"/>
</dbReference>
<evidence type="ECO:0000313" key="21">
    <source>
        <dbReference type="Proteomes" id="UP000198324"/>
    </source>
</evidence>
<keyword evidence="11 19" id="KW-1133">Transmembrane helix</keyword>